<dbReference type="AlphaFoldDB" id="A0AAE9FDW8"/>
<proteinExistence type="predicted"/>
<sequence length="296" mass="34219">MIKLSPLVSGSAIWIVTGFSSVLPASSLSGDYQKFHRLFNVVNLRLSSYSAESKRFVKENVRPLGGREEHLEYDTQEAHQHGFELMEPDYATVVKRMKRMGIHQHGETADGNYDYELRRKLENKIMIKHRRHLMHIMDTFNKAEIVYRYRRFKIGTVRLTGIDYFRIADFAEAFTEICSSARNIILPPLNPEFPTSLLTNSRDYVRWRTMPITNRLPQDDLEHTKQPQELCRTFKAFGDESQVTEITVNGGCDVKARDGCVATIVVTEIGRTPDEPFYGWYRCSCIRLKSSPKLMV</sequence>
<name>A0AAE9FDW8_CAEBR</name>
<evidence type="ECO:0000313" key="2">
    <source>
        <dbReference type="Proteomes" id="UP000829354"/>
    </source>
</evidence>
<organism evidence="1 2">
    <name type="scientific">Caenorhabditis briggsae</name>
    <dbReference type="NCBI Taxonomy" id="6238"/>
    <lineage>
        <taxon>Eukaryota</taxon>
        <taxon>Metazoa</taxon>
        <taxon>Ecdysozoa</taxon>
        <taxon>Nematoda</taxon>
        <taxon>Chromadorea</taxon>
        <taxon>Rhabditida</taxon>
        <taxon>Rhabditina</taxon>
        <taxon>Rhabditomorpha</taxon>
        <taxon>Rhabditoidea</taxon>
        <taxon>Rhabditidae</taxon>
        <taxon>Peloderinae</taxon>
        <taxon>Caenorhabditis</taxon>
    </lineage>
</organism>
<accession>A0AAE9FDW8</accession>
<protein>
    <submittedName>
        <fullName evidence="1">Uncharacterized protein</fullName>
    </submittedName>
</protein>
<keyword evidence="2" id="KW-1185">Reference proteome</keyword>
<reference evidence="1 2" key="1">
    <citation type="submission" date="2022-04" db="EMBL/GenBank/DDBJ databases">
        <title>Chromosome-level reference genomes for two strains of Caenorhabditis briggsae: an improved platform for comparative genomics.</title>
        <authorList>
            <person name="Stevens L."/>
            <person name="Andersen E."/>
        </authorList>
    </citation>
    <scope>NUCLEOTIDE SEQUENCE [LARGE SCALE GENOMIC DNA]</scope>
    <source>
        <strain evidence="1">VX34</strain>
        <tissue evidence="1">Whole-organism</tissue>
    </source>
</reference>
<dbReference type="EMBL" id="CP092625">
    <property type="protein sequence ID" value="UMM39962.1"/>
    <property type="molecule type" value="Genomic_DNA"/>
</dbReference>
<dbReference type="Proteomes" id="UP000829354">
    <property type="component" value="Chromosome X"/>
</dbReference>
<evidence type="ECO:0000313" key="1">
    <source>
        <dbReference type="EMBL" id="UMM39962.1"/>
    </source>
</evidence>
<gene>
    <name evidence="1" type="ORF">L5515_016783</name>
</gene>